<keyword evidence="2" id="KW-0812">Transmembrane</keyword>
<dbReference type="PANTHER" id="PTHR32085">
    <property type="entry name" value="PROTEIN CSF1"/>
    <property type="match status" value="1"/>
</dbReference>
<feature type="region of interest" description="Disordered" evidence="1">
    <location>
        <begin position="113"/>
        <end position="144"/>
    </location>
</feature>
<proteinExistence type="predicted"/>
<feature type="compositionally biased region" description="Polar residues" evidence="1">
    <location>
        <begin position="1235"/>
        <end position="1260"/>
    </location>
</feature>
<feature type="compositionally biased region" description="Low complexity" evidence="1">
    <location>
        <begin position="225"/>
        <end position="238"/>
    </location>
</feature>
<sequence length="3230" mass="359868">MANHLTAEPLTPGPTFNWFFLVELIVSGILSLFFLFYFNRLFATLVSYGIRAYTWHYYRAYIDIHALQISLLGGRIFFKGITYHGVNETVLVHGGYVTWNYWKRKVKQPDLSKEEKLGSPFREDTQGDDSGSQDASREKGSVKGDDNLPCRIGVTLYGLEWFLYNRTPAYDGILEGFGHTAEHHSSPNNGEVLFSSVSGGSSSYQSTSQGAMKNGLAGKRTHTNSSSPTSPSTGAASPKESFRPTRNDTGFSTTRDAADDHQSDASSSILLQLLPLRIKCTKGAIVVGNENTRTVLTTTFAKASGMIDATDAGPLDLYRQVFALEMDHPVVQMRPNPDYKQTQLSAAKGIGALKEEGPGISRKPTFHFNYQLRKQRMWHSIRDLVPYFQKSVESFHIGHSGKTTAASANKSGLRGETRWIGLTRYLDDEYQDEHEGWNEIEYGRFSTILDCPRLSVIYYWDIPGKVSSEHASLPYSNTPGDINGADPPKWGLDVKVHGGMINYGPWADRERVGLQNVFFPNPYRSSEPEKPLNPGEARRSTSFKLLIEVEEETTLRIPTRESSKDWQWKGRADAIKDTARLKKQKQKRTTRNNEGDKGNAGPDIRPFGWLSLRLARDSTITYTMDMVASRTGYRNYINLDLRDTKLSTSVNHGLLWQCPRQIVTCDLSNPLIWNSPRKWDFNVESYDLELFLLRDHIFLITDLVTDWTTGPPADYYTFVPFTYNINLTFTDFKLFVNVNDSNIISNPSDLEDNTFVVIKGKRLAADVGIPMTKFRPDLNAVLFNVSLHKGAIDVVTPVWNTLHTFLTNKSVAALESLAIDGSYTYYLSTSPALTDTLVLNIAGLTPKLYLYGFLMRYFIKIKDNYFGEEMHFRTLEEFQEAANSESPPEHHGLNPGRKSNDLDVIIHVSVDNACALLPVNIYDRRNSIRLTTASIEADMRFTNYYMDLETSISPLEAALETITSGASTEVSNTQIFIDGLSIYGHRLFGLPPAEPTYVCNWDFRLGDVAGECSVEFLRHMVTAIRNFDFSLDDKENALPELVPIALHDVTFLRAAIDSIHLSVIVDATALMLRTGTVTVQFHDWADFMFSKRLNVSVPNLTVAAVDRRSAARFQGRLYESVTTHALFRTDITLKMAQRKSNFDEDRRLQQEHIRVHDQRTNRTPWLLFDLEAADTSSSRPNVNRVDPPAMPVPFMPDPVPNMDSVMDTLSSRGPSIFRKNLNRKSSFLSESSSLHTTRYATGRSTRLASDGQSSTLSSRGSVFHDDSSRNTGAQQSTYMMDGTSDNYGDTTGKGAYSGIGGLSSAWAMPHFALHHVEPDTSNLPSLPSELRGWNPDAFNYGTMAGSASLEDSSGTQVNFFCELSTGLTGFCAPEFLHVVSSVVEGMQPDHPVDVLDSLQMDVMTDIANQDKLIDKPRTTTSISVRVPLTRLRLLNAASDSSGQTQFHDEYNIEISRLTTAFRTKVERRKDDLHEGIQQSLVVHASTDSLSFGVEGRRTDAPHGKAEFNCVTRDMNFWLVVAPDIRSHLQMRTIETATSSKSVEQLASLVKRTTTMSDSVASSFQHASYVGASRLRLLIYSLSQMAPDMPDPLFLTRPSYVLRVARTHLRLHDSWKIISRVRAIYQNLSEDRRRELARTCTDTKPKLPENARETVLSIFDEWRTWDLAHVEKSHIMRKVWSPSVVTNEPSTSQPLNLSVAVRTFRFSVDPGPKESGITVEHLSTALALDPRNEKNTNEKNTSVAQRSRTAIVLRSYCSSAALQLRWEILDLVEVVTKTMSNVTLESTTPPGASDDTASGPLEVHVVLGADLGTITIEGINLRVALIGQALKGSFVGETEKGNMSDEMSVLLAAEATSAEISDRFKLLMLARVWDPTVYLSYVLQGTESSSEHDWKVAGSCKRLRFDLKEDPLGLVHVADRVVEDEVRYVRELMRNLEVPKTQPVPASPDAKPSHHRFQAATFLDDYRITFSLLPSLTYMIAGEVARMSIIPRRDAKLEVDFDIKSNSHVFQSLEASTWHTVSALRIPPINGRVLVKLAPVTSLEADVTIELIRLEASAVRSLLSAVNGPEISHLVSDFKDSVDALRARLDRVLDLEKPKRQLKVPTESSDILYKVRLTMAGMSIHARAPGLKSKQYSADMEFSFGMVQMRLDNGSDQGKALDLPEFHVNVSQISLDIRRTEHFTSHSYGNFVLDIGVLGTSKTNETGQLVRAYYLTSKGFEVGLCAVTASLVVDIAAHLQERIKTLDVSHEVMRLKRLRHRAQSEAKPKAAEVPSIEVQDELGSESLFNAIYSVELCNMQVSWIMADSQPSSPGREPEDLVFSIRHAALSTQKQNAAKLRIEDMQLQMVPQSHDRKKRTLNSALMPELVFNVAYLSTKNDIRLAFQAAGKSLDIRATSEFILPASLLQHSIASASEELREANAIRATAPSPVNDKERGLFGNKRLASFLIDVDFAGAIVTLQGKRMDYQQTKLTAALKGTRPPEGRFGQYVQGDPATTASLRTPGVALKVQYEDNGTDDPTLNAELKVDPSTNVLYPTVVPLVKQISASIKEVVGEQEPGTQESTSKLQAQKLMPDTSLGANDPDTILGRCRLNVGMWICKQEFSLSCQPIARVAATAQFESIYMTVNTVQSAEQRRFFAVLVAFNSLQASVKHVYSHESTASFEVEKMVMSLMNSKHVSATNGISAILKVSPLKTLVNVKQLQDFLLFREIWVPSSDDQPGPENREPPRTPSSDSQPYMVQRYQQVASAGAFPWNSALAVEELEIQLDLGQTVGKSQFTIKDLWLSSKKNSDWEQNLCVGFRTMAIESKGRMSGLVELANLKVRTSIKFPGDSQVLGQTPLIQASVAFNSLQAKVSFEYQPFLAADISMFEFLMYNVRNTSGPQQDRLVSILEGEKVQIFCTTLTASQSVGLFQAWQRLAQDKQAAYEASLKEIERYLRRKSSVVSEKMNLRPDDAARRKEEPEKAPISLHTDVVVSIRAVNVGAFPSTFIDSQVFKMEALDTQARFAVALEDDKIHSALGLTLGQLRVALSNVNRPDTPTQSSDELSVDDVANRGTGSRGGTILKVPRVVASMETWQRPGKNEIEYIFKSAFEGKVDVGWNYSRISFIRGMWMNHSRALASRLGKPLPPSAVRITGGPRPEGAAGEFDEQEKITAVVNMPQSRYAYQALEAPVIETPQLRDMGEATPPLEWIGLHRDKLPNVTHQIIIVTLLEIAKEVEDAYSKILGSS</sequence>
<dbReference type="OrthoDB" id="10051416at2759"/>
<dbReference type="eggNOG" id="KOG3596">
    <property type="taxonomic scope" value="Eukaryota"/>
</dbReference>
<protein>
    <recommendedName>
        <fullName evidence="7">Fermentation associated protein</fullName>
    </recommendedName>
</protein>
<feature type="domain" description="Csf1 N-terminal" evidence="3">
    <location>
        <begin position="32"/>
        <end position="881"/>
    </location>
</feature>
<feature type="domain" description="Csf1 C-terminal region" evidence="4">
    <location>
        <begin position="2498"/>
        <end position="3229"/>
    </location>
</feature>
<feature type="compositionally biased region" description="Basic residues" evidence="1">
    <location>
        <begin position="581"/>
        <end position="590"/>
    </location>
</feature>
<evidence type="ECO:0000259" key="3">
    <source>
        <dbReference type="Pfam" id="PF21678"/>
    </source>
</evidence>
<dbReference type="InParanoid" id="V5HSK7"/>
<dbReference type="EMBL" id="BAUL01000025">
    <property type="protein sequence ID" value="GAD92410.1"/>
    <property type="molecule type" value="Genomic_DNA"/>
</dbReference>
<dbReference type="Pfam" id="PF25038">
    <property type="entry name" value="Csf1_C"/>
    <property type="match status" value="1"/>
</dbReference>
<feature type="compositionally biased region" description="Basic and acidic residues" evidence="1">
    <location>
        <begin position="113"/>
        <end position="125"/>
    </location>
</feature>
<dbReference type="Pfam" id="PF21678">
    <property type="entry name" value="Csf1_N"/>
    <property type="match status" value="2"/>
</dbReference>
<accession>V5HSK7</accession>
<dbReference type="GO" id="GO:0006113">
    <property type="term" value="P:fermentation"/>
    <property type="evidence" value="ECO:0007669"/>
    <property type="project" value="InterPro"/>
</dbReference>
<keyword evidence="6" id="KW-1185">Reference proteome</keyword>
<feature type="region of interest" description="Disordered" evidence="1">
    <location>
        <begin position="181"/>
        <end position="262"/>
    </location>
</feature>
<feature type="region of interest" description="Disordered" evidence="1">
    <location>
        <begin position="1228"/>
        <end position="1285"/>
    </location>
</feature>
<name>V5HSK7_BYSSN</name>
<dbReference type="InterPro" id="IPR048636">
    <property type="entry name" value="Csf1_N"/>
</dbReference>
<feature type="compositionally biased region" description="Low complexity" evidence="1">
    <location>
        <begin position="195"/>
        <end position="210"/>
    </location>
</feature>
<dbReference type="GO" id="GO:0016020">
    <property type="term" value="C:membrane"/>
    <property type="evidence" value="ECO:0007669"/>
    <property type="project" value="InterPro"/>
</dbReference>
<evidence type="ECO:0000313" key="6">
    <source>
        <dbReference type="Proteomes" id="UP000018001"/>
    </source>
</evidence>
<evidence type="ECO:0000259" key="4">
    <source>
        <dbReference type="Pfam" id="PF25038"/>
    </source>
</evidence>
<keyword evidence="2" id="KW-0472">Membrane</keyword>
<organism evidence="5 6">
    <name type="scientific">Byssochlamys spectabilis (strain No. 5 / NBRC 109023)</name>
    <name type="common">Paecilomyces variotii</name>
    <dbReference type="NCBI Taxonomy" id="1356009"/>
    <lineage>
        <taxon>Eukaryota</taxon>
        <taxon>Fungi</taxon>
        <taxon>Dikarya</taxon>
        <taxon>Ascomycota</taxon>
        <taxon>Pezizomycotina</taxon>
        <taxon>Eurotiomycetes</taxon>
        <taxon>Eurotiomycetidae</taxon>
        <taxon>Eurotiales</taxon>
        <taxon>Thermoascaceae</taxon>
        <taxon>Paecilomyces</taxon>
    </lineage>
</organism>
<feature type="domain" description="Csf1 N-terminal" evidence="3">
    <location>
        <begin position="896"/>
        <end position="1207"/>
    </location>
</feature>
<evidence type="ECO:0008006" key="7">
    <source>
        <dbReference type="Google" id="ProtNLM"/>
    </source>
</evidence>
<feature type="transmembrane region" description="Helical" evidence="2">
    <location>
        <begin position="60"/>
        <end position="78"/>
    </location>
</feature>
<feature type="compositionally biased region" description="Polar residues" evidence="1">
    <location>
        <begin position="1269"/>
        <end position="1285"/>
    </location>
</feature>
<dbReference type="PANTHER" id="PTHR32085:SF3">
    <property type="entry name" value="PROTEIN CSF1"/>
    <property type="match status" value="1"/>
</dbReference>
<evidence type="ECO:0000256" key="2">
    <source>
        <dbReference type="SAM" id="Phobius"/>
    </source>
</evidence>
<reference evidence="6" key="1">
    <citation type="journal article" date="2014" name="Genome Announc.">
        <title>Draft genome sequence of the formaldehyde-resistant fungus Byssochlamys spectabilis No. 5 (anamorph Paecilomyces variotii No. 5) (NBRC109023).</title>
        <authorList>
            <person name="Oka T."/>
            <person name="Ekino K."/>
            <person name="Fukuda K."/>
            <person name="Nomura Y."/>
        </authorList>
    </citation>
    <scope>NUCLEOTIDE SEQUENCE [LARGE SCALE GENOMIC DNA]</scope>
    <source>
        <strain evidence="6">No. 5 / NBRC 109023</strain>
    </source>
</reference>
<dbReference type="FunCoup" id="V5HSK7">
    <property type="interactions" value="79"/>
</dbReference>
<feature type="compositionally biased region" description="Basic and acidic residues" evidence="1">
    <location>
        <begin position="135"/>
        <end position="144"/>
    </location>
</feature>
<keyword evidence="2" id="KW-1133">Transmembrane helix</keyword>
<dbReference type="HOGENOM" id="CLU_000126_1_0_1"/>
<evidence type="ECO:0000256" key="1">
    <source>
        <dbReference type="SAM" id="MobiDB-lite"/>
    </source>
</evidence>
<dbReference type="InterPro" id="IPR029636">
    <property type="entry name" value="Csf1"/>
</dbReference>
<dbReference type="InterPro" id="IPR056779">
    <property type="entry name" value="Csf1_C"/>
</dbReference>
<feature type="transmembrane region" description="Helical" evidence="2">
    <location>
        <begin position="18"/>
        <end position="39"/>
    </location>
</feature>
<dbReference type="Proteomes" id="UP000018001">
    <property type="component" value="Unassembled WGS sequence"/>
</dbReference>
<gene>
    <name evidence="5" type="ORF">PVAR5_1001</name>
</gene>
<feature type="region of interest" description="Disordered" evidence="1">
    <location>
        <begin position="577"/>
        <end position="602"/>
    </location>
</feature>
<comment type="caution">
    <text evidence="5">The sequence shown here is derived from an EMBL/GenBank/DDBJ whole genome shotgun (WGS) entry which is preliminary data.</text>
</comment>
<evidence type="ECO:0000313" key="5">
    <source>
        <dbReference type="EMBL" id="GAD92410.1"/>
    </source>
</evidence>
<feature type="region of interest" description="Disordered" evidence="1">
    <location>
        <begin position="2716"/>
        <end position="2736"/>
    </location>
</feature>